<accession>A0A2M8LRP5</accession>
<dbReference type="Pfam" id="PF03176">
    <property type="entry name" value="MMPL"/>
    <property type="match status" value="2"/>
</dbReference>
<evidence type="ECO:0000313" key="10">
    <source>
        <dbReference type="EMBL" id="PJE94632.1"/>
    </source>
</evidence>
<feature type="transmembrane region" description="Helical" evidence="8">
    <location>
        <begin position="389"/>
        <end position="407"/>
    </location>
</feature>
<feature type="transmembrane region" description="Helical" evidence="8">
    <location>
        <begin position="325"/>
        <end position="349"/>
    </location>
</feature>
<sequence>MTTRPHTGGDTPQPPPPHGRLTALARALIRHRTPVFLLVAAFSVAAALFGSGVAGHLSGGGYTPEDSESARAERLLTERFGAGSPDMVLLLEADTPVDRPEPARAGREFTERLRAESSVVFAESFWTTGDPSLRSEDGRSALVLVGLAGDEDRATRAAQDLVPGLTGEQGPFTVTATGDAPLNDQLEKQSQEDLTRAELIAAPLTLLILLAAFGSLVAALLPVLVGVVSVLGTLAVLRLMAEFTEVSLFAMNITTALGFGLAVDYSLFIVTRYREELARGREVGEAVAESLRTAGRTVLFSALTVALSLAAMLVFPVYFLQSLAYAGIAVVVLAAAASLLILPAVLALIGRRIDRFDVLAGLRRRLPGSRPDGQGFWHWLVSGVMRRPVLLGGAVAALLIVLALPFGHARFGLTDDRILPAGSSARAAADTVREEFPGAATSPATVVLPGLDPGERRADLARYARDLSRVEGTARVDGAAGSWAGGRRVAPPGPGSAAYADGSEGGGTWLSVVPAPGPNSAAGEEHVRALRAVDAPSSVLVGGPAAALVDTKDALGERIPWAAAVITLSMFVLLFLFSGSLVVPLKALLLNVLSLTASFGAMVHVFQDGHLKWLVGDFTHTGQLEVTVPLLMFCVAFGLSMDYSVFLLSRIREEYLATGDNTRAVVFGIDHTGRLITAAALVVATVMAALATSQLSLLKLLGAGLALAVLVDATLVRGILVPAGMKLLGSVNWWAPRPLRKLHEKAGLHDA</sequence>
<feature type="compositionally biased region" description="Low complexity" evidence="7">
    <location>
        <begin position="485"/>
        <end position="498"/>
    </location>
</feature>
<keyword evidence="11" id="KW-1185">Reference proteome</keyword>
<evidence type="ECO:0000256" key="3">
    <source>
        <dbReference type="ARBA" id="ARBA00022475"/>
    </source>
</evidence>
<dbReference type="Gene3D" id="1.20.1640.10">
    <property type="entry name" value="Multidrug efflux transporter AcrB transmembrane domain"/>
    <property type="match status" value="2"/>
</dbReference>
<dbReference type="InterPro" id="IPR004869">
    <property type="entry name" value="MMPL_dom"/>
</dbReference>
<keyword evidence="3" id="KW-1003">Cell membrane</keyword>
<feature type="transmembrane region" description="Helical" evidence="8">
    <location>
        <begin position="204"/>
        <end position="237"/>
    </location>
</feature>
<evidence type="ECO:0000259" key="9">
    <source>
        <dbReference type="PROSITE" id="PS50156"/>
    </source>
</evidence>
<reference evidence="10 11" key="1">
    <citation type="submission" date="2017-11" db="EMBL/GenBank/DDBJ databases">
        <title>Streptomyces carmine sp. nov., a novel actinomycete isolated from Sophora alopecuroides in Xinjiang, China.</title>
        <authorList>
            <person name="Wang Y."/>
            <person name="Luo X."/>
            <person name="Wan C."/>
            <person name="Zhang L."/>
        </authorList>
    </citation>
    <scope>NUCLEOTIDE SEQUENCE [LARGE SCALE GENOMIC DNA]</scope>
    <source>
        <strain evidence="10 11">TRM SA0054</strain>
    </source>
</reference>
<feature type="region of interest" description="Disordered" evidence="7">
    <location>
        <begin position="481"/>
        <end position="501"/>
    </location>
</feature>
<evidence type="ECO:0000256" key="6">
    <source>
        <dbReference type="ARBA" id="ARBA00023136"/>
    </source>
</evidence>
<dbReference type="PROSITE" id="PS50156">
    <property type="entry name" value="SSD"/>
    <property type="match status" value="1"/>
</dbReference>
<evidence type="ECO:0000313" key="11">
    <source>
        <dbReference type="Proteomes" id="UP000230407"/>
    </source>
</evidence>
<dbReference type="AlphaFoldDB" id="A0A2M8LRP5"/>
<dbReference type="PANTHER" id="PTHR33406:SF11">
    <property type="entry name" value="MEMBRANE PROTEIN SCO6666-RELATED"/>
    <property type="match status" value="1"/>
</dbReference>
<protein>
    <submittedName>
        <fullName evidence="10">Transporter</fullName>
    </submittedName>
</protein>
<dbReference type="InterPro" id="IPR000731">
    <property type="entry name" value="SSD"/>
</dbReference>
<evidence type="ECO:0000256" key="5">
    <source>
        <dbReference type="ARBA" id="ARBA00022989"/>
    </source>
</evidence>
<dbReference type="SUPFAM" id="SSF82866">
    <property type="entry name" value="Multidrug efflux transporter AcrB transmembrane domain"/>
    <property type="match status" value="2"/>
</dbReference>
<dbReference type="Proteomes" id="UP000230407">
    <property type="component" value="Unassembled WGS sequence"/>
</dbReference>
<evidence type="ECO:0000256" key="7">
    <source>
        <dbReference type="SAM" id="MobiDB-lite"/>
    </source>
</evidence>
<dbReference type="GO" id="GO:0005886">
    <property type="term" value="C:plasma membrane"/>
    <property type="evidence" value="ECO:0007669"/>
    <property type="project" value="UniProtKB-SubCell"/>
</dbReference>
<feature type="transmembrane region" description="Helical" evidence="8">
    <location>
        <begin position="588"/>
        <end position="606"/>
    </location>
</feature>
<evidence type="ECO:0000256" key="8">
    <source>
        <dbReference type="SAM" id="Phobius"/>
    </source>
</evidence>
<organism evidence="10 11">
    <name type="scientific">Streptomyces carminius</name>
    <dbReference type="NCBI Taxonomy" id="2665496"/>
    <lineage>
        <taxon>Bacteria</taxon>
        <taxon>Bacillati</taxon>
        <taxon>Actinomycetota</taxon>
        <taxon>Actinomycetes</taxon>
        <taxon>Kitasatosporales</taxon>
        <taxon>Streptomycetaceae</taxon>
        <taxon>Streptomyces</taxon>
    </lineage>
</organism>
<dbReference type="InterPro" id="IPR050545">
    <property type="entry name" value="Mycobact_MmpL"/>
</dbReference>
<dbReference type="PANTHER" id="PTHR33406">
    <property type="entry name" value="MEMBRANE PROTEIN MJ1562-RELATED"/>
    <property type="match status" value="1"/>
</dbReference>
<feature type="domain" description="SSD" evidence="9">
    <location>
        <begin position="217"/>
        <end position="348"/>
    </location>
</feature>
<feature type="transmembrane region" description="Helical" evidence="8">
    <location>
        <begin position="559"/>
        <end position="576"/>
    </location>
</feature>
<feature type="transmembrane region" description="Helical" evidence="8">
    <location>
        <begin position="35"/>
        <end position="57"/>
    </location>
</feature>
<evidence type="ECO:0000256" key="2">
    <source>
        <dbReference type="ARBA" id="ARBA00010157"/>
    </source>
</evidence>
<evidence type="ECO:0000256" key="1">
    <source>
        <dbReference type="ARBA" id="ARBA00004651"/>
    </source>
</evidence>
<gene>
    <name evidence="10" type="ORF">CUT44_28245</name>
</gene>
<comment type="subcellular location">
    <subcellularLocation>
        <location evidence="1">Cell membrane</location>
        <topology evidence="1">Multi-pass membrane protein</topology>
    </subcellularLocation>
</comment>
<keyword evidence="5 8" id="KW-1133">Transmembrane helix</keyword>
<name>A0A2M8LRP5_9ACTN</name>
<keyword evidence="4 8" id="KW-0812">Transmembrane</keyword>
<feature type="transmembrane region" description="Helical" evidence="8">
    <location>
        <begin position="249"/>
        <end position="271"/>
    </location>
</feature>
<feature type="transmembrane region" description="Helical" evidence="8">
    <location>
        <begin position="672"/>
        <end position="691"/>
    </location>
</feature>
<comment type="similarity">
    <text evidence="2">Belongs to the resistance-nodulation-cell division (RND) (TC 2.A.6) family. MmpL subfamily.</text>
</comment>
<evidence type="ECO:0000256" key="4">
    <source>
        <dbReference type="ARBA" id="ARBA00022692"/>
    </source>
</evidence>
<dbReference type="EMBL" id="PGGW01000069">
    <property type="protein sequence ID" value="PJE94632.1"/>
    <property type="molecule type" value="Genomic_DNA"/>
</dbReference>
<feature type="transmembrane region" description="Helical" evidence="8">
    <location>
        <begin position="626"/>
        <end position="651"/>
    </location>
</feature>
<proteinExistence type="inferred from homology"/>
<comment type="caution">
    <text evidence="10">The sequence shown here is derived from an EMBL/GenBank/DDBJ whole genome shotgun (WGS) entry which is preliminary data.</text>
</comment>
<feature type="transmembrane region" description="Helical" evidence="8">
    <location>
        <begin position="298"/>
        <end position="319"/>
    </location>
</feature>
<keyword evidence="6 8" id="KW-0472">Membrane</keyword>